<dbReference type="AlphaFoldDB" id="A0A9Q3BX39"/>
<dbReference type="GO" id="GO:0019509">
    <property type="term" value="P:L-methionine salvage from methylthioadenosine"/>
    <property type="evidence" value="ECO:0007669"/>
    <property type="project" value="TreeGrafter"/>
</dbReference>
<gene>
    <name evidence="4" type="ORF">O181_012101</name>
</gene>
<comment type="caution">
    <text evidence="4">The sequence shown here is derived from an EMBL/GenBank/DDBJ whole genome shotgun (WGS) entry which is preliminary data.</text>
</comment>
<feature type="compositionally biased region" description="Pro residues" evidence="3">
    <location>
        <begin position="1"/>
        <end position="23"/>
    </location>
</feature>
<dbReference type="InterPro" id="IPR042529">
    <property type="entry name" value="IF_2B-like_C"/>
</dbReference>
<organism evidence="4 5">
    <name type="scientific">Austropuccinia psidii MF-1</name>
    <dbReference type="NCBI Taxonomy" id="1389203"/>
    <lineage>
        <taxon>Eukaryota</taxon>
        <taxon>Fungi</taxon>
        <taxon>Dikarya</taxon>
        <taxon>Basidiomycota</taxon>
        <taxon>Pucciniomycotina</taxon>
        <taxon>Pucciniomycetes</taxon>
        <taxon>Pucciniales</taxon>
        <taxon>Sphaerophragmiaceae</taxon>
        <taxon>Austropuccinia</taxon>
    </lineage>
</organism>
<protein>
    <submittedName>
        <fullName evidence="4">Uncharacterized protein</fullName>
    </submittedName>
</protein>
<sequence>MSHPARYPPSGPSRYPPFGPYPPITRRFHPATTRVGQEPSTLPTPPPHHPTPADGAYWPGQGLPPDDMNTTPFHNTFEDELGCPPMPWGQVPRDLQMEAYEQGWGPSSARPGAFQEWCAWPPGADHPTTRRPFAQLDNYGPTLEHRQNRHKWREEILRGDPEKLMADHAIESSQVVISFITRRASNHPQDQAEEILFFRPRRKDPTRLQYAQDLRGSWTFMASEAAPLVALDADDVILPSEEISKKSITGLIPNIDPDKDLRLVRRSKPLRWDSTTILESFLYRLAEGKEDPESEAGKDLLQRLDPNFHYWTLLRGFQQVVDSDLVATAMIAVCLPQPISMGFDDIFADQDSRPDQLSLKALDVMYLCVQGLYARTAFLYYPIPPPPVGQSDFELCVKRRIWAYWTEVVAWHLSHLRSDAQVSISYALLKPLTAIKPSVDDNSVTLDGLEKHLINAIAAEADRSRNAARILMREGVSEILYNPKFAPEDAAFEKMHLITTSSSSTVYNVISKIITHVLSRKSSLAEASKSITNRKIMDLKITIAESRPLSEGVALAMRLSRVIDSYTEYRDRAAKNARRTSAVPSVADLGPAALDNNIQARLRQLMLDTEQMRSPNKLQQQTLGLAHLLAEMDAKKEKKEPQVTIELITDAAAVSTIMASGNSGAKPIVVLSADRVLSNGNVVNKVGSAQMAWASKLSGGVVLVLCRADRIHSTTLPVPAKISNSSDELVAGWKSIVGEKPIEDLITSSHVKISNPTYEDVSYENVTGYVTELGFMSTDLLMEFSNMRTDLENVIWPPTLPK</sequence>
<dbReference type="PANTHER" id="PTHR43475:SF3">
    <property type="entry name" value="TRANSLATION INITIATION FACTOR EIF-2B SUBUNIT FAMILY PROTEIN (AFU_ORTHOLOGUE AFUA_2G14290)"/>
    <property type="match status" value="1"/>
</dbReference>
<accession>A0A9Q3BX39</accession>
<dbReference type="SUPFAM" id="SSF100950">
    <property type="entry name" value="NagB/RpiA/CoA transferase-like"/>
    <property type="match status" value="1"/>
</dbReference>
<evidence type="ECO:0000313" key="4">
    <source>
        <dbReference type="EMBL" id="MBW0472386.1"/>
    </source>
</evidence>
<evidence type="ECO:0000256" key="2">
    <source>
        <dbReference type="RuleBase" id="RU003814"/>
    </source>
</evidence>
<evidence type="ECO:0000313" key="5">
    <source>
        <dbReference type="Proteomes" id="UP000765509"/>
    </source>
</evidence>
<keyword evidence="5" id="KW-1185">Reference proteome</keyword>
<reference evidence="4" key="1">
    <citation type="submission" date="2021-03" db="EMBL/GenBank/DDBJ databases">
        <title>Draft genome sequence of rust myrtle Austropuccinia psidii MF-1, a brazilian biotype.</title>
        <authorList>
            <person name="Quecine M.C."/>
            <person name="Pachon D.M.R."/>
            <person name="Bonatelli M.L."/>
            <person name="Correr F.H."/>
            <person name="Franceschini L.M."/>
            <person name="Leite T.F."/>
            <person name="Margarido G.R.A."/>
            <person name="Almeida C.A."/>
            <person name="Ferrarezi J.A."/>
            <person name="Labate C.A."/>
        </authorList>
    </citation>
    <scope>NUCLEOTIDE SEQUENCE</scope>
    <source>
        <strain evidence="4">MF-1</strain>
    </source>
</reference>
<feature type="region of interest" description="Disordered" evidence="3">
    <location>
        <begin position="1"/>
        <end position="57"/>
    </location>
</feature>
<dbReference type="Proteomes" id="UP000765509">
    <property type="component" value="Unassembled WGS sequence"/>
</dbReference>
<dbReference type="OrthoDB" id="2502244at2759"/>
<dbReference type="Pfam" id="PF01008">
    <property type="entry name" value="IF-2B"/>
    <property type="match status" value="1"/>
</dbReference>
<comment type="similarity">
    <text evidence="1 2">Belongs to the eIF-2B alpha/beta/delta subunits family.</text>
</comment>
<dbReference type="Gene3D" id="3.40.50.10470">
    <property type="entry name" value="Translation initiation factor eif-2b, domain 2"/>
    <property type="match status" value="1"/>
</dbReference>
<dbReference type="InterPro" id="IPR037171">
    <property type="entry name" value="NagB/RpiA_transferase-like"/>
</dbReference>
<name>A0A9Q3BX39_9BASI</name>
<dbReference type="EMBL" id="AVOT02003069">
    <property type="protein sequence ID" value="MBW0472386.1"/>
    <property type="molecule type" value="Genomic_DNA"/>
</dbReference>
<proteinExistence type="inferred from homology"/>
<dbReference type="InterPro" id="IPR000649">
    <property type="entry name" value="IF-2B-related"/>
</dbReference>
<dbReference type="GO" id="GO:0046523">
    <property type="term" value="F:S-methyl-5-thioribose-1-phosphate isomerase activity"/>
    <property type="evidence" value="ECO:0007669"/>
    <property type="project" value="TreeGrafter"/>
</dbReference>
<dbReference type="PANTHER" id="PTHR43475">
    <property type="entry name" value="METHYLTHIORIBOSE-1-PHOSPHATE ISOMERASE"/>
    <property type="match status" value="1"/>
</dbReference>
<evidence type="ECO:0000256" key="1">
    <source>
        <dbReference type="ARBA" id="ARBA00007251"/>
    </source>
</evidence>
<evidence type="ECO:0000256" key="3">
    <source>
        <dbReference type="SAM" id="MobiDB-lite"/>
    </source>
</evidence>